<keyword evidence="5" id="KW-1185">Reference proteome</keyword>
<reference evidence="4 5" key="1">
    <citation type="journal article" date="2011" name="Stand. Genomic Sci.">
        <title>Complete genome sequence of Rhodospirillum rubrum type strain (S1).</title>
        <authorList>
            <person name="Munk A.C."/>
            <person name="Copeland A."/>
            <person name="Lucas S."/>
            <person name="Lapidus A."/>
            <person name="Del Rio T.G."/>
            <person name="Barry K."/>
            <person name="Detter J.C."/>
            <person name="Hammon N."/>
            <person name="Israni S."/>
            <person name="Pitluck S."/>
            <person name="Brettin T."/>
            <person name="Bruce D."/>
            <person name="Han C."/>
            <person name="Tapia R."/>
            <person name="Gilna P."/>
            <person name="Schmutz J."/>
            <person name="Larimer F."/>
            <person name="Land M."/>
            <person name="Kyrpides N.C."/>
            <person name="Mavromatis K."/>
            <person name="Richardson P."/>
            <person name="Rohde M."/>
            <person name="Goker M."/>
            <person name="Klenk H.P."/>
            <person name="Zhang Y."/>
            <person name="Roberts G.P."/>
            <person name="Reslewic S."/>
            <person name="Schwartz D.C."/>
        </authorList>
    </citation>
    <scope>NUCLEOTIDE SEQUENCE [LARGE SCALE GENOMIC DNA]</scope>
    <source>
        <strain evidence="5">ATCC 11170 / ATH 1.1.1 / DSM 467 / LMG 4362 / NCIMB 8255 / S1</strain>
    </source>
</reference>
<evidence type="ECO:0000313" key="5">
    <source>
        <dbReference type="Proteomes" id="UP000001929"/>
    </source>
</evidence>
<accession>Q2RQF9</accession>
<organism evidence="4 5">
    <name type="scientific">Rhodospirillum rubrum (strain ATCC 11170 / ATH 1.1.1 / DSM 467 / LMG 4362 / NCIMB 8255 / S1)</name>
    <dbReference type="NCBI Taxonomy" id="269796"/>
    <lineage>
        <taxon>Bacteria</taxon>
        <taxon>Pseudomonadati</taxon>
        <taxon>Pseudomonadota</taxon>
        <taxon>Alphaproteobacteria</taxon>
        <taxon>Rhodospirillales</taxon>
        <taxon>Rhodospirillaceae</taxon>
        <taxon>Rhodospirillum</taxon>
    </lineage>
</organism>
<evidence type="ECO:0000259" key="3">
    <source>
        <dbReference type="Pfam" id="PF20072"/>
    </source>
</evidence>
<feature type="compositionally biased region" description="Basic and acidic residues" evidence="1">
    <location>
        <begin position="162"/>
        <end position="180"/>
    </location>
</feature>
<evidence type="ECO:0000313" key="4">
    <source>
        <dbReference type="EMBL" id="ABC23636.1"/>
    </source>
</evidence>
<feature type="compositionally biased region" description="Basic and acidic residues" evidence="1">
    <location>
        <begin position="125"/>
        <end position="146"/>
    </location>
</feature>
<feature type="domain" description="DUF6468" evidence="3">
    <location>
        <begin position="34"/>
        <end position="109"/>
    </location>
</feature>
<dbReference type="InterPro" id="IPR045531">
    <property type="entry name" value="DUF6468"/>
</dbReference>
<evidence type="ECO:0000256" key="2">
    <source>
        <dbReference type="SAM" id="Phobius"/>
    </source>
</evidence>
<protein>
    <recommendedName>
        <fullName evidence="3">DUF6468 domain-containing protein</fullName>
    </recommendedName>
</protein>
<feature type="transmembrane region" description="Helical" evidence="2">
    <location>
        <begin position="6"/>
        <end position="28"/>
    </location>
</feature>
<dbReference type="Pfam" id="PF20072">
    <property type="entry name" value="DUF6468"/>
    <property type="match status" value="1"/>
</dbReference>
<evidence type="ECO:0000256" key="1">
    <source>
        <dbReference type="SAM" id="MobiDB-lite"/>
    </source>
</evidence>
<dbReference type="PATRIC" id="fig|269796.9.peg.2945"/>
<feature type="compositionally biased region" description="Low complexity" evidence="1">
    <location>
        <begin position="115"/>
        <end position="124"/>
    </location>
</feature>
<keyword evidence="2" id="KW-1133">Transmembrane helix</keyword>
<keyword evidence="2" id="KW-0472">Membrane</keyword>
<dbReference type="EnsemblBacteria" id="ABC23636">
    <property type="protein sequence ID" value="ABC23636"/>
    <property type="gene ID" value="Rru_A2839"/>
</dbReference>
<dbReference type="AlphaFoldDB" id="Q2RQF9"/>
<dbReference type="HOGENOM" id="CLU_1110719_0_0_5"/>
<dbReference type="EMBL" id="CP000230">
    <property type="protein sequence ID" value="ABC23636.1"/>
    <property type="molecule type" value="Genomic_DNA"/>
</dbReference>
<dbReference type="KEGG" id="rru:Rru_A2839"/>
<sequence>MTIPWQVLLDGTIALLLSVFIGYAILLSRQLRELRRNREDMARIIATFNEATARAEAGIPRLRKTAEDAGRALDDHVAKAQTLRDDLAYMVERADGMAGRLESVVRAARGEARAAEAPAGNPRAAEGRGGQDSRAQEARIGENRPGEVRGVEVRGVEVRGVEPRGLDPRGIETRGGEAPRESVPPEQDARLAAVRQRLRVRPEGGRGQGPLIGTQPLGGLGSARDEGEVPFDDERSEAERELLRALQAVR</sequence>
<dbReference type="RefSeq" id="WP_011390466.1">
    <property type="nucleotide sequence ID" value="NC_007643.1"/>
</dbReference>
<feature type="compositionally biased region" description="Gly residues" evidence="1">
    <location>
        <begin position="205"/>
        <end position="221"/>
    </location>
</feature>
<name>Q2RQF9_RHORT</name>
<gene>
    <name evidence="4" type="ordered locus">Rru_A2839</name>
</gene>
<dbReference type="STRING" id="269796.Rru_A2839"/>
<keyword evidence="2" id="KW-0812">Transmembrane</keyword>
<proteinExistence type="predicted"/>
<dbReference type="Proteomes" id="UP000001929">
    <property type="component" value="Chromosome"/>
</dbReference>
<feature type="region of interest" description="Disordered" evidence="1">
    <location>
        <begin position="162"/>
        <end position="239"/>
    </location>
</feature>
<feature type="region of interest" description="Disordered" evidence="1">
    <location>
        <begin position="112"/>
        <end position="146"/>
    </location>
</feature>
<dbReference type="eggNOG" id="ENOG5032S5T">
    <property type="taxonomic scope" value="Bacteria"/>
</dbReference>